<evidence type="ECO:0000256" key="1">
    <source>
        <dbReference type="SAM" id="MobiDB-lite"/>
    </source>
</evidence>
<feature type="region of interest" description="Disordered" evidence="1">
    <location>
        <begin position="1"/>
        <end position="23"/>
    </location>
</feature>
<accession>A0A7C3J2N8</accession>
<dbReference type="EMBL" id="DSTX01000011">
    <property type="protein sequence ID" value="HFK20859.1"/>
    <property type="molecule type" value="Genomic_DNA"/>
</dbReference>
<gene>
    <name evidence="2" type="ORF">ENS19_06185</name>
</gene>
<evidence type="ECO:0000313" key="2">
    <source>
        <dbReference type="EMBL" id="HFK20859.1"/>
    </source>
</evidence>
<organism evidence="2">
    <name type="scientific">Candidatus Methanomethylicus mesodigestus</name>
    <dbReference type="NCBI Taxonomy" id="1867258"/>
    <lineage>
        <taxon>Archaea</taxon>
        <taxon>Thermoproteota</taxon>
        <taxon>Methanosuratincolia</taxon>
        <taxon>Candidatus Methanomethylicales</taxon>
        <taxon>Candidatus Methanomethylicaceae</taxon>
        <taxon>Candidatus Methanomethylicus</taxon>
    </lineage>
</organism>
<proteinExistence type="predicted"/>
<dbReference type="AlphaFoldDB" id="A0A7C3J2N8"/>
<sequence>MRASRRNRDEKSPGHPISSKNPLTDIELVVGESTYRRLVDHCQRNSLPFDDGARSFLERGMENYWLMAYKSLKQDLAILEEDFKRYKRDYTLLDAIEKQNEELDALLRSKGIQVQSGRDVR</sequence>
<protein>
    <submittedName>
        <fullName evidence="2">Uncharacterized protein</fullName>
    </submittedName>
</protein>
<name>A0A7C3J2N8_9CREN</name>
<comment type="caution">
    <text evidence="2">The sequence shown here is derived from an EMBL/GenBank/DDBJ whole genome shotgun (WGS) entry which is preliminary data.</text>
</comment>
<reference evidence="2" key="1">
    <citation type="journal article" date="2020" name="mSystems">
        <title>Genome- and Community-Level Interaction Insights into Carbon Utilization and Element Cycling Functions of Hydrothermarchaeota in Hydrothermal Sediment.</title>
        <authorList>
            <person name="Zhou Z."/>
            <person name="Liu Y."/>
            <person name="Xu W."/>
            <person name="Pan J."/>
            <person name="Luo Z.H."/>
            <person name="Li M."/>
        </authorList>
    </citation>
    <scope>NUCLEOTIDE SEQUENCE [LARGE SCALE GENOMIC DNA]</scope>
    <source>
        <strain evidence="2">SpSt-468</strain>
    </source>
</reference>
<feature type="compositionally biased region" description="Basic and acidic residues" evidence="1">
    <location>
        <begin position="1"/>
        <end position="13"/>
    </location>
</feature>